<dbReference type="InterPro" id="IPR011768">
    <property type="entry name" value="Transl_elongation_fac_P"/>
</dbReference>
<dbReference type="PANTHER" id="PTHR30053">
    <property type="entry name" value="ELONGATION FACTOR P"/>
    <property type="match status" value="1"/>
</dbReference>
<dbReference type="Pfam" id="PF01132">
    <property type="entry name" value="EFP"/>
    <property type="match status" value="1"/>
</dbReference>
<dbReference type="AlphaFoldDB" id="A0A382NTQ5"/>
<dbReference type="FunFam" id="2.40.50.140:FF:000004">
    <property type="entry name" value="Elongation factor P"/>
    <property type="match status" value="1"/>
</dbReference>
<dbReference type="InterPro" id="IPR013852">
    <property type="entry name" value="Transl_elong_P/YeiP_CS"/>
</dbReference>
<evidence type="ECO:0000259" key="8">
    <source>
        <dbReference type="SMART" id="SM01185"/>
    </source>
</evidence>
<evidence type="ECO:0000256" key="4">
    <source>
        <dbReference type="ARBA" id="ARBA00022490"/>
    </source>
</evidence>
<dbReference type="InterPro" id="IPR001059">
    <property type="entry name" value="Transl_elong_P/YeiP_cen"/>
</dbReference>
<dbReference type="FunFam" id="2.40.50.140:FF:000009">
    <property type="entry name" value="Elongation factor P"/>
    <property type="match status" value="1"/>
</dbReference>
<evidence type="ECO:0000313" key="9">
    <source>
        <dbReference type="EMBL" id="SVC64446.1"/>
    </source>
</evidence>
<dbReference type="Gene3D" id="2.30.30.30">
    <property type="match status" value="1"/>
</dbReference>
<dbReference type="PANTHER" id="PTHR30053:SF12">
    <property type="entry name" value="ELONGATION FACTOR P (EF-P) FAMILY PROTEIN"/>
    <property type="match status" value="1"/>
</dbReference>
<dbReference type="SUPFAM" id="SSF50104">
    <property type="entry name" value="Translation proteins SH3-like domain"/>
    <property type="match status" value="1"/>
</dbReference>
<dbReference type="InterPro" id="IPR020599">
    <property type="entry name" value="Transl_elong_fac_P/YeiP"/>
</dbReference>
<dbReference type="Pfam" id="PF08207">
    <property type="entry name" value="EFP_N"/>
    <property type="match status" value="1"/>
</dbReference>
<feature type="domain" description="Elongation factor P C-terminal" evidence="7">
    <location>
        <begin position="131"/>
        <end position="186"/>
    </location>
</feature>
<evidence type="ECO:0000256" key="3">
    <source>
        <dbReference type="ARBA" id="ARBA00009479"/>
    </source>
</evidence>
<dbReference type="SMART" id="SM00841">
    <property type="entry name" value="Elong-fact-P_C"/>
    <property type="match status" value="1"/>
</dbReference>
<dbReference type="Gene3D" id="2.40.50.140">
    <property type="entry name" value="Nucleic acid-binding proteins"/>
    <property type="match status" value="2"/>
</dbReference>
<comment type="similarity">
    <text evidence="3">Belongs to the elongation factor P family.</text>
</comment>
<evidence type="ECO:0000256" key="1">
    <source>
        <dbReference type="ARBA" id="ARBA00004496"/>
    </source>
</evidence>
<dbReference type="PIRSF" id="PIRSF005901">
    <property type="entry name" value="EF-P"/>
    <property type="match status" value="1"/>
</dbReference>
<sequence>MTIGYGDLKRGMSIELDGEPFSVVGYERNKMQQRAPVMKIRFRNLRTGKIVDKTFSGYDVSFIPAAVDRRRAQYIYEDSGFYYFMDSQTYEQFPMSTDQMDNALNFIVEQTEVDLVFFEDLPIALDLPITVELKVTSSPPGVKGDTAQGASKFATLETGLEISVPLFVNEGDVVKVDTRSGEYLSRA</sequence>
<dbReference type="InterPro" id="IPR014722">
    <property type="entry name" value="Rib_uL2_dom2"/>
</dbReference>
<dbReference type="EMBL" id="UINC01102654">
    <property type="protein sequence ID" value="SVC64446.1"/>
    <property type="molecule type" value="Genomic_DNA"/>
</dbReference>
<dbReference type="InterPro" id="IPR013185">
    <property type="entry name" value="Transl_elong_KOW-like"/>
</dbReference>
<keyword evidence="5" id="KW-0251">Elongation factor</keyword>
<dbReference type="SMART" id="SM01185">
    <property type="entry name" value="EFP"/>
    <property type="match status" value="1"/>
</dbReference>
<dbReference type="Pfam" id="PF09285">
    <property type="entry name" value="Elong-fact-P_C"/>
    <property type="match status" value="1"/>
</dbReference>
<dbReference type="CDD" id="cd04470">
    <property type="entry name" value="S1_EF-P_repeat_1"/>
    <property type="match status" value="1"/>
</dbReference>
<organism evidence="9">
    <name type="scientific">marine metagenome</name>
    <dbReference type="NCBI Taxonomy" id="408172"/>
    <lineage>
        <taxon>unclassified sequences</taxon>
        <taxon>metagenomes</taxon>
        <taxon>ecological metagenomes</taxon>
    </lineage>
</organism>
<dbReference type="NCBIfam" id="TIGR00038">
    <property type="entry name" value="efp"/>
    <property type="match status" value="1"/>
</dbReference>
<dbReference type="PROSITE" id="PS01275">
    <property type="entry name" value="EFP"/>
    <property type="match status" value="1"/>
</dbReference>
<dbReference type="SUPFAM" id="SSF50249">
    <property type="entry name" value="Nucleic acid-binding proteins"/>
    <property type="match status" value="2"/>
</dbReference>
<gene>
    <name evidence="9" type="ORF">METZ01_LOCUS317300</name>
</gene>
<comment type="pathway">
    <text evidence="2">Protein biosynthesis; polypeptide chain elongation.</text>
</comment>
<keyword evidence="6" id="KW-0648">Protein biosynthesis</keyword>
<dbReference type="GO" id="GO:0043043">
    <property type="term" value="P:peptide biosynthetic process"/>
    <property type="evidence" value="ECO:0007669"/>
    <property type="project" value="InterPro"/>
</dbReference>
<proteinExistence type="inferred from homology"/>
<dbReference type="GO" id="GO:0005829">
    <property type="term" value="C:cytosol"/>
    <property type="evidence" value="ECO:0007669"/>
    <property type="project" value="UniProtKB-ARBA"/>
</dbReference>
<reference evidence="9" key="1">
    <citation type="submission" date="2018-05" db="EMBL/GenBank/DDBJ databases">
        <authorList>
            <person name="Lanie J.A."/>
            <person name="Ng W.-L."/>
            <person name="Kazmierczak K.M."/>
            <person name="Andrzejewski T.M."/>
            <person name="Davidsen T.M."/>
            <person name="Wayne K.J."/>
            <person name="Tettelin H."/>
            <person name="Glass J.I."/>
            <person name="Rusch D."/>
            <person name="Podicherti R."/>
            <person name="Tsui H.-C.T."/>
            <person name="Winkler M.E."/>
        </authorList>
    </citation>
    <scope>NUCLEOTIDE SEQUENCE</scope>
</reference>
<evidence type="ECO:0000259" key="7">
    <source>
        <dbReference type="SMART" id="SM00841"/>
    </source>
</evidence>
<evidence type="ECO:0000256" key="6">
    <source>
        <dbReference type="ARBA" id="ARBA00022917"/>
    </source>
</evidence>
<dbReference type="CDD" id="cd05794">
    <property type="entry name" value="S1_EF-P_repeat_2"/>
    <property type="match status" value="1"/>
</dbReference>
<dbReference type="GO" id="GO:0003746">
    <property type="term" value="F:translation elongation factor activity"/>
    <property type="evidence" value="ECO:0007669"/>
    <property type="project" value="UniProtKB-KW"/>
</dbReference>
<dbReference type="InterPro" id="IPR015365">
    <property type="entry name" value="Elong-fact-P_C"/>
</dbReference>
<dbReference type="UniPathway" id="UPA00345"/>
<name>A0A382NTQ5_9ZZZZ</name>
<feature type="domain" description="Translation elongation factor P/YeiP central" evidence="8">
    <location>
        <begin position="69"/>
        <end position="123"/>
    </location>
</feature>
<evidence type="ECO:0000256" key="2">
    <source>
        <dbReference type="ARBA" id="ARBA00004815"/>
    </source>
</evidence>
<dbReference type="InterPro" id="IPR012340">
    <property type="entry name" value="NA-bd_OB-fold"/>
</dbReference>
<dbReference type="InterPro" id="IPR008991">
    <property type="entry name" value="Translation_prot_SH3-like_sf"/>
</dbReference>
<evidence type="ECO:0008006" key="10">
    <source>
        <dbReference type="Google" id="ProtNLM"/>
    </source>
</evidence>
<keyword evidence="4" id="KW-0963">Cytoplasm</keyword>
<comment type="subcellular location">
    <subcellularLocation>
        <location evidence="1">Cytoplasm</location>
    </subcellularLocation>
</comment>
<dbReference type="HAMAP" id="MF_00141">
    <property type="entry name" value="EF_P"/>
    <property type="match status" value="1"/>
</dbReference>
<accession>A0A382NTQ5</accession>
<dbReference type="NCBIfam" id="NF001810">
    <property type="entry name" value="PRK00529.1"/>
    <property type="match status" value="1"/>
</dbReference>
<evidence type="ECO:0000256" key="5">
    <source>
        <dbReference type="ARBA" id="ARBA00022768"/>
    </source>
</evidence>
<protein>
    <recommendedName>
        <fullName evidence="10">Elongation factor P C-terminal domain-containing protein</fullName>
    </recommendedName>
</protein>